<organism evidence="1 2">
    <name type="scientific">Candidatus Marsarchaeota G1 archaeon BE_D</name>
    <dbReference type="NCBI Taxonomy" id="1978156"/>
    <lineage>
        <taxon>Archaea</taxon>
        <taxon>Candidatus Marsarchaeota</taxon>
        <taxon>Candidatus Marsarchaeota group 1</taxon>
    </lineage>
</organism>
<protein>
    <submittedName>
        <fullName evidence="1">Uncharacterized protein</fullName>
    </submittedName>
</protein>
<accession>A0A2R6AHE9</accession>
<evidence type="ECO:0000313" key="2">
    <source>
        <dbReference type="Proteomes" id="UP000240569"/>
    </source>
</evidence>
<name>A0A2R6AHE9_9ARCH</name>
<gene>
    <name evidence="1" type="ORF">B9Q02_04805</name>
</gene>
<reference evidence="1 2" key="1">
    <citation type="submission" date="2017-04" db="EMBL/GenBank/DDBJ databases">
        <title>Novel microbial lineages endemic to geothermal iron-oxide mats fill important gaps in the evolutionary history of Archaea.</title>
        <authorList>
            <person name="Jay Z.J."/>
            <person name="Beam J.P."/>
            <person name="Dlakic M."/>
            <person name="Rusch D.B."/>
            <person name="Kozubal M.A."/>
            <person name="Inskeep W.P."/>
        </authorList>
    </citation>
    <scope>NUCLEOTIDE SEQUENCE [LARGE SCALE GENOMIC DNA]</scope>
    <source>
        <strain evidence="1">BE_D</strain>
    </source>
</reference>
<dbReference type="Proteomes" id="UP000240569">
    <property type="component" value="Unassembled WGS sequence"/>
</dbReference>
<evidence type="ECO:0000313" key="1">
    <source>
        <dbReference type="EMBL" id="PSN85810.1"/>
    </source>
</evidence>
<proteinExistence type="predicted"/>
<dbReference type="AlphaFoldDB" id="A0A2R6AHE9"/>
<sequence length="125" mass="14653">MLDRLYNVESQDEWEELVVEALRSKDAGALAVLLDYLRWVKPPTPERAQPLLRELFSHIKWVLSECPKLVRSWVNRPSCEEAQNLLPLPDYEARKSELVSSVIPDERLVRYVVKGLGLPWLWDER</sequence>
<comment type="caution">
    <text evidence="1">The sequence shown here is derived from an EMBL/GenBank/DDBJ whole genome shotgun (WGS) entry which is preliminary data.</text>
</comment>
<dbReference type="EMBL" id="NEXD01000020">
    <property type="protein sequence ID" value="PSN85810.1"/>
    <property type="molecule type" value="Genomic_DNA"/>
</dbReference>